<evidence type="ECO:0000313" key="1">
    <source>
        <dbReference type="EMBL" id="CEN52760.1"/>
    </source>
</evidence>
<gene>
    <name evidence="1" type="ORF">CCAN11_2490077</name>
</gene>
<dbReference type="AlphaFoldDB" id="A0A0B7ILN8"/>
<dbReference type="EMBL" id="CDOK01000167">
    <property type="protein sequence ID" value="CEN52760.1"/>
    <property type="molecule type" value="Genomic_DNA"/>
</dbReference>
<proteinExistence type="predicted"/>
<protein>
    <submittedName>
        <fullName evidence="1">Uncharacterized protein</fullName>
    </submittedName>
</protein>
<dbReference type="GeneID" id="69581017"/>
<name>A0A0B7ILN8_9FLAO</name>
<organism evidence="1 2">
    <name type="scientific">Capnocytophaga canimorsus</name>
    <dbReference type="NCBI Taxonomy" id="28188"/>
    <lineage>
        <taxon>Bacteria</taxon>
        <taxon>Pseudomonadati</taxon>
        <taxon>Bacteroidota</taxon>
        <taxon>Flavobacteriia</taxon>
        <taxon>Flavobacteriales</taxon>
        <taxon>Flavobacteriaceae</taxon>
        <taxon>Capnocytophaga</taxon>
    </lineage>
</organism>
<accession>A0A0B7ILN8</accession>
<sequence>MKYALIFSLLFLLITFGFSAFEKIVDFKSSVNYYQSYFKNTFIGKPIKPILMVIIILESIASALLLTGIVEAVLGYKIFFGELGVFLSTSILCIFLIGQRLVKDYESARGIALYFLICFAAFTLTALT</sequence>
<dbReference type="Proteomes" id="UP000039370">
    <property type="component" value="Unassembled WGS sequence"/>
</dbReference>
<dbReference type="RefSeq" id="WP_041988047.1">
    <property type="nucleotide sequence ID" value="NZ_BOQJ01000020.1"/>
</dbReference>
<reference evidence="2" key="1">
    <citation type="submission" date="2015-01" db="EMBL/GenBank/DDBJ databases">
        <authorList>
            <person name="MANFREDI Pablo"/>
        </authorList>
    </citation>
    <scope>NUCLEOTIDE SEQUENCE [LARGE SCALE GENOMIC DNA]</scope>
    <source>
        <strain evidence="2">Cc11</strain>
    </source>
</reference>
<evidence type="ECO:0000313" key="2">
    <source>
        <dbReference type="Proteomes" id="UP000039370"/>
    </source>
</evidence>